<keyword evidence="12" id="KW-1185">Reference proteome</keyword>
<dbReference type="EMBL" id="UYRT01084170">
    <property type="protein sequence ID" value="VDN28447.1"/>
    <property type="molecule type" value="Genomic_DNA"/>
</dbReference>
<evidence type="ECO:0000313" key="13">
    <source>
        <dbReference type="WBParaSite" id="GPUH_0001676201-mRNA-1"/>
    </source>
</evidence>
<protein>
    <submittedName>
        <fullName evidence="13">GPI transamidase component PIG-S</fullName>
    </submittedName>
</protein>
<evidence type="ECO:0000256" key="6">
    <source>
        <dbReference type="ARBA" id="ARBA00022824"/>
    </source>
</evidence>
<keyword evidence="9" id="KW-0325">Glycoprotein</keyword>
<sequence>METEPSATGASSSSVREERMKTAFALTAEDRAELPIRRISAVSFIIVMLVFGVPLWWQTTSTYRVPFSVFSPHQQIILPVHITVACSFSSTKQYVERAAADLLRSLSELPKIDQLRLIFKLRYEDTDEGILSKNELEKPGLFGVHVAVIDEAVWPYSGNRIYFDNDWAYVLNSVEKTELADRMLTAISDVLLDTSHLSAIVRRDLKQRMQLQEVVALSPSQQKRLIWDSAALSAHYIVQIIFVHIGINETSASGSLEDVVLNARRFGAKLFEVTELSISSEHLWDFDLTPWMKKDVQERWTIHIEDISQIVTAIERETSTVESWAPVMKFVVLDAPQSVVLLDHMGDDSYGIVVASWGAILCGGGQGHFAISQSMIGAMRVLFGLDTEIPAAASRAPMPVANWEIGRLKLRSFIDSSINAISSVAGKADQAVQLVSGALRTAQETGVVEVRRAVQGRALAESALNDKSLLALLYFPNDQKFAIYLPLFLPTLLPMFTSILALYKYVLGKE</sequence>
<dbReference type="GO" id="GO:0006506">
    <property type="term" value="P:GPI anchor biosynthetic process"/>
    <property type="evidence" value="ECO:0007669"/>
    <property type="project" value="UniProtKB-UniPathway"/>
</dbReference>
<proteinExistence type="inferred from homology"/>
<reference evidence="11 12" key="2">
    <citation type="submission" date="2018-11" db="EMBL/GenBank/DDBJ databases">
        <authorList>
            <consortium name="Pathogen Informatics"/>
        </authorList>
    </citation>
    <scope>NUCLEOTIDE SEQUENCE [LARGE SCALE GENOMIC DNA]</scope>
</reference>
<dbReference type="WBParaSite" id="GPUH_0001676201-mRNA-1">
    <property type="protein sequence ID" value="GPUH_0001676201-mRNA-1"/>
    <property type="gene ID" value="GPUH_0001676201"/>
</dbReference>
<dbReference type="Pfam" id="PF10510">
    <property type="entry name" value="PIG-S"/>
    <property type="match status" value="1"/>
</dbReference>
<evidence type="ECO:0000313" key="12">
    <source>
        <dbReference type="Proteomes" id="UP000271098"/>
    </source>
</evidence>
<keyword evidence="6" id="KW-0256">Endoplasmic reticulum</keyword>
<evidence type="ECO:0000256" key="10">
    <source>
        <dbReference type="SAM" id="Phobius"/>
    </source>
</evidence>
<feature type="transmembrane region" description="Helical" evidence="10">
    <location>
        <begin position="481"/>
        <end position="503"/>
    </location>
</feature>
<dbReference type="InterPro" id="IPR019540">
    <property type="entry name" value="PtdIno-glycan_biosynth_class_S"/>
</dbReference>
<comment type="pathway">
    <text evidence="2">Glycolipid biosynthesis; glycosylphosphatidylinositol-anchor biosynthesis.</text>
</comment>
<keyword evidence="8 10" id="KW-0472">Membrane</keyword>
<dbReference type="AlphaFoldDB" id="A0A183E6Z9"/>
<evidence type="ECO:0000256" key="8">
    <source>
        <dbReference type="ARBA" id="ARBA00023136"/>
    </source>
</evidence>
<evidence type="ECO:0000256" key="9">
    <source>
        <dbReference type="ARBA" id="ARBA00023180"/>
    </source>
</evidence>
<evidence type="ECO:0000256" key="4">
    <source>
        <dbReference type="ARBA" id="ARBA00022502"/>
    </source>
</evidence>
<evidence type="ECO:0000256" key="3">
    <source>
        <dbReference type="ARBA" id="ARBA00005316"/>
    </source>
</evidence>
<comment type="subcellular location">
    <subcellularLocation>
        <location evidence="1">Endoplasmic reticulum membrane</location>
        <topology evidence="1">Multi-pass membrane protein</topology>
    </subcellularLocation>
</comment>
<evidence type="ECO:0000256" key="7">
    <source>
        <dbReference type="ARBA" id="ARBA00022989"/>
    </source>
</evidence>
<accession>A0A183E6Z9</accession>
<evidence type="ECO:0000313" key="11">
    <source>
        <dbReference type="EMBL" id="VDN28447.1"/>
    </source>
</evidence>
<feature type="transmembrane region" description="Helical" evidence="10">
    <location>
        <begin position="39"/>
        <end position="57"/>
    </location>
</feature>
<dbReference type="GO" id="GO:0042765">
    <property type="term" value="C:GPI-anchor transamidase complex"/>
    <property type="evidence" value="ECO:0007669"/>
    <property type="project" value="InterPro"/>
</dbReference>
<dbReference type="UniPathway" id="UPA00196"/>
<keyword evidence="7 10" id="KW-1133">Transmembrane helix</keyword>
<keyword evidence="4" id="KW-0337">GPI-anchor biosynthesis</keyword>
<evidence type="ECO:0000256" key="5">
    <source>
        <dbReference type="ARBA" id="ARBA00022692"/>
    </source>
</evidence>
<name>A0A183E6Z9_9BILA</name>
<comment type="similarity">
    <text evidence="3">Belongs to the PIGS family.</text>
</comment>
<dbReference type="PANTHER" id="PTHR21072">
    <property type="entry name" value="GPI TRANSAMIDASE COMPONENT PIG-S"/>
    <property type="match status" value="1"/>
</dbReference>
<evidence type="ECO:0000256" key="2">
    <source>
        <dbReference type="ARBA" id="ARBA00004687"/>
    </source>
</evidence>
<evidence type="ECO:0000256" key="1">
    <source>
        <dbReference type="ARBA" id="ARBA00004477"/>
    </source>
</evidence>
<gene>
    <name evidence="11" type="ORF">GPUH_LOCUS16739</name>
</gene>
<keyword evidence="5 10" id="KW-0812">Transmembrane</keyword>
<dbReference type="PANTHER" id="PTHR21072:SF13">
    <property type="entry name" value="GPI TRANSAMIDASE COMPONENT PIG-S"/>
    <property type="match status" value="1"/>
</dbReference>
<reference evidence="13" key="1">
    <citation type="submission" date="2016-06" db="UniProtKB">
        <authorList>
            <consortium name="WormBaseParasite"/>
        </authorList>
    </citation>
    <scope>IDENTIFICATION</scope>
</reference>
<dbReference type="Proteomes" id="UP000271098">
    <property type="component" value="Unassembled WGS sequence"/>
</dbReference>
<dbReference type="OrthoDB" id="28748at2759"/>
<organism evidence="13">
    <name type="scientific">Gongylonema pulchrum</name>
    <dbReference type="NCBI Taxonomy" id="637853"/>
    <lineage>
        <taxon>Eukaryota</taxon>
        <taxon>Metazoa</taxon>
        <taxon>Ecdysozoa</taxon>
        <taxon>Nematoda</taxon>
        <taxon>Chromadorea</taxon>
        <taxon>Rhabditida</taxon>
        <taxon>Spirurina</taxon>
        <taxon>Spiruromorpha</taxon>
        <taxon>Spiruroidea</taxon>
        <taxon>Gongylonematidae</taxon>
        <taxon>Gongylonema</taxon>
    </lineage>
</organism>
<dbReference type="GO" id="GO:0016255">
    <property type="term" value="P:attachment of GPI anchor to protein"/>
    <property type="evidence" value="ECO:0007669"/>
    <property type="project" value="InterPro"/>
</dbReference>